<gene>
    <name evidence="2" type="ORF">S7711_10747</name>
</gene>
<dbReference type="Proteomes" id="UP000028045">
    <property type="component" value="Unassembled WGS sequence"/>
</dbReference>
<dbReference type="HOGENOM" id="CLU_1856603_0_0_1"/>
<reference evidence="2 3" key="1">
    <citation type="journal article" date="2014" name="BMC Genomics">
        <title>Comparative genome sequencing reveals chemotype-specific gene clusters in the toxigenic black mold Stachybotrys.</title>
        <authorList>
            <person name="Semeiks J."/>
            <person name="Borek D."/>
            <person name="Otwinowski Z."/>
            <person name="Grishin N.V."/>
        </authorList>
    </citation>
    <scope>NUCLEOTIDE SEQUENCE [LARGE SCALE GENOMIC DNA]</scope>
    <source>
        <strain evidence="3">CBS 109288 / IBT 7711</strain>
    </source>
</reference>
<dbReference type="EMBL" id="KL647833">
    <property type="protein sequence ID" value="KEY73527.1"/>
    <property type="molecule type" value="Genomic_DNA"/>
</dbReference>
<proteinExistence type="predicted"/>
<feature type="region of interest" description="Disordered" evidence="1">
    <location>
        <begin position="99"/>
        <end position="138"/>
    </location>
</feature>
<dbReference type="AlphaFoldDB" id="A0A084B7J8"/>
<evidence type="ECO:0000313" key="2">
    <source>
        <dbReference type="EMBL" id="KEY73527.1"/>
    </source>
</evidence>
<keyword evidence="3" id="KW-1185">Reference proteome</keyword>
<sequence length="138" mass="15350">MTVNGGRLHDDVITWRPFAASLRCETGKSKHGEGRVRKQKYRDWTAGLKGYNSWDGLTHLDRPRPFSTSNPLVDAYESSVAVDVRRSAPWPTEWKKRENALRSKAQLSSAQHSTAQHGTAHEKRKAKIPGESGNGKGG</sequence>
<organism evidence="2 3">
    <name type="scientific">Stachybotrys chartarum (strain CBS 109288 / IBT 7711)</name>
    <name type="common">Toxic black mold</name>
    <name type="synonym">Stilbospora chartarum</name>
    <dbReference type="NCBI Taxonomy" id="1280523"/>
    <lineage>
        <taxon>Eukaryota</taxon>
        <taxon>Fungi</taxon>
        <taxon>Dikarya</taxon>
        <taxon>Ascomycota</taxon>
        <taxon>Pezizomycotina</taxon>
        <taxon>Sordariomycetes</taxon>
        <taxon>Hypocreomycetidae</taxon>
        <taxon>Hypocreales</taxon>
        <taxon>Stachybotryaceae</taxon>
        <taxon>Stachybotrys</taxon>
    </lineage>
</organism>
<accession>A0A084B7J8</accession>
<feature type="compositionally biased region" description="Polar residues" evidence="1">
    <location>
        <begin position="105"/>
        <end position="117"/>
    </location>
</feature>
<name>A0A084B7J8_STACB</name>
<protein>
    <submittedName>
        <fullName evidence="2">Uncharacterized protein</fullName>
    </submittedName>
</protein>
<evidence type="ECO:0000313" key="3">
    <source>
        <dbReference type="Proteomes" id="UP000028045"/>
    </source>
</evidence>
<evidence type="ECO:0000256" key="1">
    <source>
        <dbReference type="SAM" id="MobiDB-lite"/>
    </source>
</evidence>